<evidence type="ECO:0000259" key="4">
    <source>
        <dbReference type="SMART" id="SM00881"/>
    </source>
</evidence>
<evidence type="ECO:0000256" key="2">
    <source>
        <dbReference type="ARBA" id="ARBA00022741"/>
    </source>
</evidence>
<dbReference type="GO" id="GO:0005524">
    <property type="term" value="F:ATP binding"/>
    <property type="evidence" value="ECO:0007669"/>
    <property type="project" value="UniProtKB-KW"/>
</dbReference>
<dbReference type="PANTHER" id="PTHR43334:SF2">
    <property type="entry name" value="ACETATE--COA LIGASE [ADP-FORMING]"/>
    <property type="match status" value="1"/>
</dbReference>
<gene>
    <name evidence="5" type="ORF">A3G31_09270</name>
</gene>
<dbReference type="InterPro" id="IPR036291">
    <property type="entry name" value="NAD(P)-bd_dom_sf"/>
</dbReference>
<dbReference type="Proteomes" id="UP000178082">
    <property type="component" value="Unassembled WGS sequence"/>
</dbReference>
<dbReference type="InterPro" id="IPR003781">
    <property type="entry name" value="CoA-bd"/>
</dbReference>
<dbReference type="InterPro" id="IPR043938">
    <property type="entry name" value="Ligase_CoA_dom"/>
</dbReference>
<keyword evidence="1" id="KW-0436">Ligase</keyword>
<evidence type="ECO:0000313" key="6">
    <source>
        <dbReference type="Proteomes" id="UP000178082"/>
    </source>
</evidence>
<dbReference type="Pfam" id="PF13380">
    <property type="entry name" value="CoA_binding_2"/>
    <property type="match status" value="1"/>
</dbReference>
<accession>A0A1F7SH92</accession>
<dbReference type="GO" id="GO:0043758">
    <property type="term" value="F:acetate-CoA ligase (ADP-forming) activity"/>
    <property type="evidence" value="ECO:0007669"/>
    <property type="project" value="InterPro"/>
</dbReference>
<reference evidence="5 6" key="1">
    <citation type="journal article" date="2016" name="Nat. Commun.">
        <title>Thousands of microbial genomes shed light on interconnected biogeochemical processes in an aquifer system.</title>
        <authorList>
            <person name="Anantharaman K."/>
            <person name="Brown C.T."/>
            <person name="Hug L.A."/>
            <person name="Sharon I."/>
            <person name="Castelle C.J."/>
            <person name="Probst A.J."/>
            <person name="Thomas B.C."/>
            <person name="Singh A."/>
            <person name="Wilkins M.J."/>
            <person name="Karaoz U."/>
            <person name="Brodie E.L."/>
            <person name="Williams K.H."/>
            <person name="Hubbard S.S."/>
            <person name="Banfield J.F."/>
        </authorList>
    </citation>
    <scope>NUCLEOTIDE SEQUENCE [LARGE SCALE GENOMIC DNA]</scope>
</reference>
<dbReference type="SUPFAM" id="SSF52210">
    <property type="entry name" value="Succinyl-CoA synthetase domains"/>
    <property type="match status" value="2"/>
</dbReference>
<dbReference type="InterPro" id="IPR016102">
    <property type="entry name" value="Succinyl-CoA_synth-like"/>
</dbReference>
<keyword evidence="3" id="KW-0067">ATP-binding</keyword>
<sequence length="465" mass="51594">MLDYIFYPESVALVGASNSEGKIGYFYMKNLVDDFRGKIFPVNPNEETVQGLKSYKSIKEIPDAVDLAVIVVPTKAVLEVIEDCAHKGVKAALVTTSGFGEVGKEGKELENRMLEIARKGRVKIIGPNSFGLRNCNVGLNATFAFEGAKEGGDISFLTQSGGGGEAIYVQAKDTGLRFAKFIVCGNKSDLEDYEVVEYFGDDKETKVICLFLEAIKEGKRFFEETKKVALKKPVVVSKIGRTEGAARAASSHTAALAGDFKAYETAFRQSGAIYARNTLELMDIVKGLDWQPLPKGNRVGIITASGGFGVELTDLCEEHGLKIPELSEKTQAKIRPHIPSYASAKNPVDMTPVWAQFEKIMEVTIEEFYKSREIDIIVPIIVLRATRMKEVLESVRDVILKCQKEIKKPTYICWISLKDSLRNKEIFEDAKIPCFEWTERVANAASAIYGYSKFLQKRGVDIKNM</sequence>
<dbReference type="InterPro" id="IPR051538">
    <property type="entry name" value="Acyl-CoA_Synth/Transferase"/>
</dbReference>
<evidence type="ECO:0000313" key="5">
    <source>
        <dbReference type="EMBL" id="OGL53115.1"/>
    </source>
</evidence>
<dbReference type="Gene3D" id="3.40.50.261">
    <property type="entry name" value="Succinyl-CoA synthetase domains"/>
    <property type="match status" value="2"/>
</dbReference>
<dbReference type="Pfam" id="PF19045">
    <property type="entry name" value="Ligase_CoA_2"/>
    <property type="match status" value="1"/>
</dbReference>
<dbReference type="STRING" id="1817883.A3G31_09270"/>
<proteinExistence type="predicted"/>
<evidence type="ECO:0000256" key="3">
    <source>
        <dbReference type="ARBA" id="ARBA00022840"/>
    </source>
</evidence>
<organism evidence="5 6">
    <name type="scientific">Candidatus Schekmanbacteria bacterium RIFCSPLOWO2_12_FULL_38_15</name>
    <dbReference type="NCBI Taxonomy" id="1817883"/>
    <lineage>
        <taxon>Bacteria</taxon>
        <taxon>Candidatus Schekmaniibacteriota</taxon>
    </lineage>
</organism>
<dbReference type="EMBL" id="MGDI01000028">
    <property type="protein sequence ID" value="OGL53115.1"/>
    <property type="molecule type" value="Genomic_DNA"/>
</dbReference>
<dbReference type="SMART" id="SM00881">
    <property type="entry name" value="CoA_binding"/>
    <property type="match status" value="1"/>
</dbReference>
<dbReference type="Pfam" id="PF13607">
    <property type="entry name" value="Succ_CoA_lig"/>
    <property type="match status" value="1"/>
</dbReference>
<evidence type="ECO:0000256" key="1">
    <source>
        <dbReference type="ARBA" id="ARBA00022598"/>
    </source>
</evidence>
<protein>
    <recommendedName>
        <fullName evidence="4">CoA-binding domain-containing protein</fullName>
    </recommendedName>
</protein>
<dbReference type="PANTHER" id="PTHR43334">
    <property type="entry name" value="ACETATE--COA LIGASE [ADP-FORMING]"/>
    <property type="match status" value="1"/>
</dbReference>
<name>A0A1F7SH92_9BACT</name>
<feature type="domain" description="CoA-binding" evidence="4">
    <location>
        <begin position="5"/>
        <end position="99"/>
    </location>
</feature>
<dbReference type="InterPro" id="IPR032875">
    <property type="entry name" value="Succ_CoA_lig_flav_dom"/>
</dbReference>
<dbReference type="SUPFAM" id="SSF51735">
    <property type="entry name" value="NAD(P)-binding Rossmann-fold domains"/>
    <property type="match status" value="1"/>
</dbReference>
<dbReference type="Gene3D" id="3.40.50.720">
    <property type="entry name" value="NAD(P)-binding Rossmann-like Domain"/>
    <property type="match status" value="1"/>
</dbReference>
<comment type="caution">
    <text evidence="5">The sequence shown here is derived from an EMBL/GenBank/DDBJ whole genome shotgun (WGS) entry which is preliminary data.</text>
</comment>
<dbReference type="AlphaFoldDB" id="A0A1F7SH92"/>
<keyword evidence="2" id="KW-0547">Nucleotide-binding</keyword>